<proteinExistence type="predicted"/>
<reference evidence="2 3" key="1">
    <citation type="submission" date="2018-05" db="EMBL/GenBank/DDBJ databases">
        <title>Genomic Encyclopedia of Type Strains, Phase IV (KMG-V): Genome sequencing to study the core and pangenomes of soil and plant-associated prokaryotes.</title>
        <authorList>
            <person name="Whitman W."/>
        </authorList>
    </citation>
    <scope>NUCLEOTIDE SEQUENCE [LARGE SCALE GENOMIC DNA]</scope>
    <source>
        <strain evidence="2 3">SLV-132</strain>
    </source>
</reference>
<evidence type="ECO:0000256" key="1">
    <source>
        <dbReference type="SAM" id="MobiDB-lite"/>
    </source>
</evidence>
<feature type="compositionally biased region" description="Basic and acidic residues" evidence="1">
    <location>
        <begin position="52"/>
        <end position="65"/>
    </location>
</feature>
<feature type="region of interest" description="Disordered" evidence="1">
    <location>
        <begin position="1"/>
        <end position="73"/>
    </location>
</feature>
<evidence type="ECO:0000313" key="2">
    <source>
        <dbReference type="EMBL" id="PWK35009.1"/>
    </source>
</evidence>
<name>A0A316EV09_9BURK</name>
<feature type="compositionally biased region" description="Basic and acidic residues" evidence="1">
    <location>
        <begin position="7"/>
        <end position="18"/>
    </location>
</feature>
<organism evidence="2 3">
    <name type="scientific">Cupriavidus plantarum</name>
    <dbReference type="NCBI Taxonomy" id="942865"/>
    <lineage>
        <taxon>Bacteria</taxon>
        <taxon>Pseudomonadati</taxon>
        <taxon>Pseudomonadota</taxon>
        <taxon>Betaproteobacteria</taxon>
        <taxon>Burkholderiales</taxon>
        <taxon>Burkholderiaceae</taxon>
        <taxon>Cupriavidus</taxon>
    </lineage>
</organism>
<dbReference type="AlphaFoldDB" id="A0A316EV09"/>
<protein>
    <submittedName>
        <fullName evidence="2">Uncharacterized protein</fullName>
    </submittedName>
</protein>
<dbReference type="RefSeq" id="WP_146208433.1">
    <property type="nucleotide sequence ID" value="NZ_QGGT01000002.1"/>
</dbReference>
<comment type="caution">
    <text evidence="2">The sequence shown here is derived from an EMBL/GenBank/DDBJ whole genome shotgun (WGS) entry which is preliminary data.</text>
</comment>
<dbReference type="EMBL" id="QGGT01000002">
    <property type="protein sequence ID" value="PWK35009.1"/>
    <property type="molecule type" value="Genomic_DNA"/>
</dbReference>
<evidence type="ECO:0000313" key="3">
    <source>
        <dbReference type="Proteomes" id="UP000245754"/>
    </source>
</evidence>
<sequence length="73" mass="7634">MTANTTTDRDERDTKLDNGEETQEIKVSGAGNGLVDDETSGGAAILQPDTPPADRKTANEINGKEGDEDAASQ</sequence>
<gene>
    <name evidence="2" type="ORF">C7419_102284</name>
</gene>
<dbReference type="Proteomes" id="UP000245754">
    <property type="component" value="Unassembled WGS sequence"/>
</dbReference>
<accession>A0A316EV09</accession>
<keyword evidence="3" id="KW-1185">Reference proteome</keyword>